<protein>
    <submittedName>
        <fullName evidence="1">Acyl carrier protein</fullName>
    </submittedName>
</protein>
<gene>
    <name evidence="1" type="ORF">F2N06_04340</name>
</gene>
<evidence type="ECO:0000313" key="1">
    <source>
        <dbReference type="EMBL" id="ECV9657239.1"/>
    </source>
</evidence>
<proteinExistence type="predicted"/>
<dbReference type="EMBL" id="AAKUWM010000006">
    <property type="protein sequence ID" value="ECV9657239.1"/>
    <property type="molecule type" value="Genomic_DNA"/>
</dbReference>
<dbReference type="SUPFAM" id="SSF47336">
    <property type="entry name" value="ACP-like"/>
    <property type="match status" value="1"/>
</dbReference>
<sequence length="76" mass="9214">MKEIKYFFERIGRNDINETTDNLIEDGIIDSIEIMNLIQEIETHYEFLIDFDYITSENFRNFQSIDTMIQNIKENK</sequence>
<dbReference type="AlphaFoldDB" id="A0A698FFY0"/>
<accession>A0A698FFY0</accession>
<name>A0A698FFY0_CAMJU</name>
<dbReference type="InterPro" id="IPR036736">
    <property type="entry name" value="ACP-like_sf"/>
</dbReference>
<organism evidence="1">
    <name type="scientific">Campylobacter jejuni</name>
    <dbReference type="NCBI Taxonomy" id="197"/>
    <lineage>
        <taxon>Bacteria</taxon>
        <taxon>Pseudomonadati</taxon>
        <taxon>Campylobacterota</taxon>
        <taxon>Epsilonproteobacteria</taxon>
        <taxon>Campylobacterales</taxon>
        <taxon>Campylobacteraceae</taxon>
        <taxon>Campylobacter</taxon>
    </lineage>
</organism>
<reference evidence="1" key="1">
    <citation type="submission" date="2019-09" db="EMBL/GenBank/DDBJ databases">
        <authorList>
            <consortium name="GenomeTrakr network: Whole genome sequencing for foodborne pathogen traceback"/>
        </authorList>
    </citation>
    <scope>NUCLEOTIDE SEQUENCE [LARGE SCALE GENOMIC DNA]</scope>
    <source>
        <strain evidence="1">TTU_583</strain>
    </source>
</reference>
<dbReference type="Gene3D" id="1.10.1200.10">
    <property type="entry name" value="ACP-like"/>
    <property type="match status" value="1"/>
</dbReference>
<comment type="caution">
    <text evidence="1">The sequence shown here is derived from an EMBL/GenBank/DDBJ whole genome shotgun (WGS) entry which is preliminary data.</text>
</comment>